<evidence type="ECO:0000256" key="1">
    <source>
        <dbReference type="ARBA" id="ARBA00000900"/>
    </source>
</evidence>
<evidence type="ECO:0000256" key="8">
    <source>
        <dbReference type="ARBA" id="ARBA00023015"/>
    </source>
</evidence>
<dbReference type="FunFam" id="3.30.40.10:FF:000136">
    <property type="entry name" value="E3 ubiquitin-protein ligase Topors"/>
    <property type="match status" value="1"/>
</dbReference>
<evidence type="ECO:0000256" key="9">
    <source>
        <dbReference type="ARBA" id="ARBA00023163"/>
    </source>
</evidence>
<comment type="caution">
    <text evidence="19">The sequence shown here is derived from an EMBL/GenBank/DDBJ whole genome shotgun (WGS) entry which is preliminary data.</text>
</comment>
<comment type="catalytic activity">
    <reaction evidence="1">
        <text>S-ubiquitinyl-[E2 ubiquitin-conjugating enzyme]-L-cysteine + [acceptor protein]-L-lysine = [E2 ubiquitin-conjugating enzyme]-L-cysteine + N(6)-ubiquitinyl-[acceptor protein]-L-lysine.</text>
        <dbReference type="EC" id="2.3.2.27"/>
    </reaction>
</comment>
<protein>
    <recommendedName>
        <fullName evidence="10">E3 ubiquitin-protein ligase Topors</fullName>
        <ecNumber evidence="2">2.3.2.27</ecNumber>
    </recommendedName>
    <alternativeName>
        <fullName evidence="11">RING-type E3 ubiquitin transferase Topors</fullName>
    </alternativeName>
    <alternativeName>
        <fullName evidence="13">SUMO1-protein E3 ligase Topors</fullName>
    </alternativeName>
    <alternativeName>
        <fullName evidence="12">Topoisomerase I-binding RING finger protein</fullName>
    </alternativeName>
    <alternativeName>
        <fullName evidence="14">Topoisomerase I-binding arginine/serine-rich protein</fullName>
    </alternativeName>
    <alternativeName>
        <fullName evidence="15">Tumor suppressor p53-binding protein 3</fullName>
    </alternativeName>
</protein>
<evidence type="ECO:0000256" key="10">
    <source>
        <dbReference type="ARBA" id="ARBA00071236"/>
    </source>
</evidence>
<evidence type="ECO:0000256" key="15">
    <source>
        <dbReference type="ARBA" id="ARBA00082108"/>
    </source>
</evidence>
<dbReference type="InterPro" id="IPR013083">
    <property type="entry name" value="Znf_RING/FYVE/PHD"/>
</dbReference>
<dbReference type="EMBL" id="JAUNZN010000009">
    <property type="protein sequence ID" value="KAK4816698.1"/>
    <property type="molecule type" value="Genomic_DNA"/>
</dbReference>
<evidence type="ECO:0000313" key="19">
    <source>
        <dbReference type="EMBL" id="KAK4816698.1"/>
    </source>
</evidence>
<dbReference type="GO" id="GO:0032391">
    <property type="term" value="C:photoreceptor connecting cilium"/>
    <property type="evidence" value="ECO:0007669"/>
    <property type="project" value="UniProtKB-ARBA"/>
</dbReference>
<feature type="region of interest" description="Disordered" evidence="17">
    <location>
        <begin position="1"/>
        <end position="38"/>
    </location>
</feature>
<feature type="region of interest" description="Disordered" evidence="17">
    <location>
        <begin position="523"/>
        <end position="647"/>
    </location>
</feature>
<evidence type="ECO:0000259" key="18">
    <source>
        <dbReference type="PROSITE" id="PS50089"/>
    </source>
</evidence>
<evidence type="ECO:0000256" key="17">
    <source>
        <dbReference type="SAM" id="MobiDB-lite"/>
    </source>
</evidence>
<evidence type="ECO:0000256" key="4">
    <source>
        <dbReference type="ARBA" id="ARBA00022723"/>
    </source>
</evidence>
<evidence type="ECO:0000313" key="20">
    <source>
        <dbReference type="Proteomes" id="UP001333110"/>
    </source>
</evidence>
<dbReference type="AlphaFoldDB" id="A0AAN7NT81"/>
<dbReference type="GO" id="GO:0061630">
    <property type="term" value="F:ubiquitin protein ligase activity"/>
    <property type="evidence" value="ECO:0007669"/>
    <property type="project" value="UniProtKB-EC"/>
</dbReference>
<dbReference type="PROSITE" id="PS00518">
    <property type="entry name" value="ZF_RING_1"/>
    <property type="match status" value="1"/>
</dbReference>
<dbReference type="EC" id="2.3.2.27" evidence="2"/>
<keyword evidence="7" id="KW-0862">Zinc</keyword>
<dbReference type="SMART" id="SM00184">
    <property type="entry name" value="RING"/>
    <property type="match status" value="1"/>
</dbReference>
<keyword evidence="9" id="KW-0804">Transcription</keyword>
<dbReference type="GO" id="GO:0008630">
    <property type="term" value="P:intrinsic apoptotic signaling pathway in response to DNA damage"/>
    <property type="evidence" value="ECO:0007669"/>
    <property type="project" value="UniProtKB-ARBA"/>
</dbReference>
<dbReference type="SUPFAM" id="SSF57850">
    <property type="entry name" value="RING/U-box"/>
    <property type="match status" value="1"/>
</dbReference>
<evidence type="ECO:0000256" key="14">
    <source>
        <dbReference type="ARBA" id="ARBA00079184"/>
    </source>
</evidence>
<proteinExistence type="predicted"/>
<keyword evidence="3" id="KW-0808">Transferase</keyword>
<gene>
    <name evidence="19" type="ORF">QYF61_020582</name>
</gene>
<dbReference type="Pfam" id="PF13923">
    <property type="entry name" value="zf-C3HC4_2"/>
    <property type="match status" value="1"/>
</dbReference>
<feature type="domain" description="RING-type" evidence="18">
    <location>
        <begin position="317"/>
        <end position="356"/>
    </location>
</feature>
<evidence type="ECO:0000256" key="2">
    <source>
        <dbReference type="ARBA" id="ARBA00012483"/>
    </source>
</evidence>
<dbReference type="InterPro" id="IPR017907">
    <property type="entry name" value="Znf_RING_CS"/>
</dbReference>
<dbReference type="PROSITE" id="PS50089">
    <property type="entry name" value="ZF_RING_2"/>
    <property type="match status" value="1"/>
</dbReference>
<sequence>MFPAGGSPGPARAPPLSTAGLASSSPHPLPPRPGALLSYQPALPGAASLRQRPNPSSCAASRLAAALCINLGLHPAKAGAPRSPTRGSAKSCAWGGTTPGTSTCSGLPGWKAALQKKPWRSWWAPRRSRANSVPLPQGPLTASWAALGGVLPAGDPLTRLCQQVIQTRKVILRLCLALLRPHLEHCLQLWAPQYKREMHLLERVQQRAVEMSKALEHLSSEERLSELGLLSLVQRRLTGDLIDIEKGLKGGCKEDGVRLFPSGAWDRAWCPMTGEGILKSSLDMTLAPEKGSSSSSPAPPSPPQRVESMDVELGNRCPVCLDSWDDAAYVMPCLHQFCYGCILRWAGSKPECPLCKRRVQSIVHSVRADDDFEEVVIRPSGLAAASAGTRQAGGAPRHPATHSPPRPVTPQPRAVESVPRAPVGGLQPDTWASLFDDHPALLQRFLPWLQQQLGLLFAEEPSTAVVLEDLILSVLGLFGLDEEVLLRLLEVSLQNRAATFVQQLIDVAVQRCSGEAHRLLGLEDGHAAERREGSPVAAPPPAASRRGSPAPGPAPSGSPAGAGEVEHPSTSTAALHGGPSSPPDAPVPTHGEQEELQEDPGEAAAGASPPSRGRDRSRGGRRRPPKRRAGSSHNSSQPPKRPPRRQK</sequence>
<dbReference type="PANTHER" id="PTHR46077:SF1">
    <property type="entry name" value="TOP1 BINDING ARGININE_SERINE RICH PROTEIN, E3 UBIQUITIN LIGASE"/>
    <property type="match status" value="1"/>
</dbReference>
<feature type="region of interest" description="Disordered" evidence="17">
    <location>
        <begin position="286"/>
        <end position="308"/>
    </location>
</feature>
<feature type="compositionally biased region" description="Basic and acidic residues" evidence="17">
    <location>
        <begin position="523"/>
        <end position="533"/>
    </location>
</feature>
<dbReference type="GO" id="GO:0008270">
    <property type="term" value="F:zinc ion binding"/>
    <property type="evidence" value="ECO:0007669"/>
    <property type="project" value="UniProtKB-KW"/>
</dbReference>
<dbReference type="Gene3D" id="3.30.40.10">
    <property type="entry name" value="Zinc/RING finger domain, C3HC4 (zinc finger)"/>
    <property type="match status" value="1"/>
</dbReference>
<reference evidence="19 20" key="1">
    <citation type="journal article" date="2023" name="J. Hered.">
        <title>Chromosome-level genome of the wood stork (Mycteria americana) provides insight into avian chromosome evolution.</title>
        <authorList>
            <person name="Flamio R. Jr."/>
            <person name="Ramstad K.M."/>
        </authorList>
    </citation>
    <scope>NUCLEOTIDE SEQUENCE [LARGE SCALE GENOMIC DNA]</scope>
    <source>
        <strain evidence="19">JAX WOST 10</strain>
    </source>
</reference>
<keyword evidence="6" id="KW-0833">Ubl conjugation pathway</keyword>
<evidence type="ECO:0000256" key="12">
    <source>
        <dbReference type="ARBA" id="ARBA00076940"/>
    </source>
</evidence>
<organism evidence="19 20">
    <name type="scientific">Mycteria americana</name>
    <name type="common">Wood stork</name>
    <dbReference type="NCBI Taxonomy" id="33587"/>
    <lineage>
        <taxon>Eukaryota</taxon>
        <taxon>Metazoa</taxon>
        <taxon>Chordata</taxon>
        <taxon>Craniata</taxon>
        <taxon>Vertebrata</taxon>
        <taxon>Euteleostomi</taxon>
        <taxon>Archelosauria</taxon>
        <taxon>Archosauria</taxon>
        <taxon>Dinosauria</taxon>
        <taxon>Saurischia</taxon>
        <taxon>Theropoda</taxon>
        <taxon>Coelurosauria</taxon>
        <taxon>Aves</taxon>
        <taxon>Neognathae</taxon>
        <taxon>Neoaves</taxon>
        <taxon>Aequornithes</taxon>
        <taxon>Ciconiiformes</taxon>
        <taxon>Ciconiidae</taxon>
        <taxon>Mycteria</taxon>
    </lineage>
</organism>
<keyword evidence="20" id="KW-1185">Reference proteome</keyword>
<evidence type="ECO:0000256" key="7">
    <source>
        <dbReference type="ARBA" id="ARBA00022833"/>
    </source>
</evidence>
<keyword evidence="8" id="KW-0805">Transcription regulation</keyword>
<evidence type="ECO:0000256" key="13">
    <source>
        <dbReference type="ARBA" id="ARBA00079040"/>
    </source>
</evidence>
<dbReference type="InterPro" id="IPR001841">
    <property type="entry name" value="Znf_RING"/>
</dbReference>
<dbReference type="PANTHER" id="PTHR46077">
    <property type="entry name" value="E3 UBIQUITIN-PROTEIN LIGASE TOPORS"/>
    <property type="match status" value="1"/>
</dbReference>
<evidence type="ECO:0000256" key="16">
    <source>
        <dbReference type="PROSITE-ProRule" id="PRU00175"/>
    </source>
</evidence>
<dbReference type="Proteomes" id="UP001333110">
    <property type="component" value="Unassembled WGS sequence"/>
</dbReference>
<keyword evidence="4" id="KW-0479">Metal-binding</keyword>
<name>A0AAN7NT81_MYCAM</name>
<evidence type="ECO:0000256" key="3">
    <source>
        <dbReference type="ARBA" id="ARBA00022679"/>
    </source>
</evidence>
<evidence type="ECO:0000256" key="11">
    <source>
        <dbReference type="ARBA" id="ARBA00076856"/>
    </source>
</evidence>
<accession>A0AAN7NT81</accession>
<dbReference type="GO" id="GO:0000209">
    <property type="term" value="P:protein polyubiquitination"/>
    <property type="evidence" value="ECO:0007669"/>
    <property type="project" value="TreeGrafter"/>
</dbReference>
<dbReference type="GO" id="GO:0006513">
    <property type="term" value="P:protein monoubiquitination"/>
    <property type="evidence" value="ECO:0007669"/>
    <property type="project" value="TreeGrafter"/>
</dbReference>
<feature type="region of interest" description="Disordered" evidence="17">
    <location>
        <begin position="384"/>
        <end position="420"/>
    </location>
</feature>
<dbReference type="CDD" id="cd23130">
    <property type="entry name" value="RING-HC_EHV1-like"/>
    <property type="match status" value="1"/>
</dbReference>
<evidence type="ECO:0000256" key="5">
    <source>
        <dbReference type="ARBA" id="ARBA00022771"/>
    </source>
</evidence>
<feature type="compositionally biased region" description="Basic residues" evidence="17">
    <location>
        <begin position="619"/>
        <end position="630"/>
    </location>
</feature>
<keyword evidence="5 16" id="KW-0863">Zinc-finger</keyword>
<evidence type="ECO:0000256" key="6">
    <source>
        <dbReference type="ARBA" id="ARBA00022786"/>
    </source>
</evidence>